<dbReference type="InterPro" id="IPR011249">
    <property type="entry name" value="Metalloenz_LuxS/M16"/>
</dbReference>
<dbReference type="GO" id="GO:0006508">
    <property type="term" value="P:proteolysis"/>
    <property type="evidence" value="ECO:0007669"/>
    <property type="project" value="UniProtKB-KW"/>
</dbReference>
<evidence type="ECO:0000256" key="1">
    <source>
        <dbReference type="SAM" id="SignalP"/>
    </source>
</evidence>
<dbReference type="InterPro" id="IPR011765">
    <property type="entry name" value="Pept_M16_N"/>
</dbReference>
<organism evidence="4 5">
    <name type="scientific">Legionella oakridgensis</name>
    <dbReference type="NCBI Taxonomy" id="29423"/>
    <lineage>
        <taxon>Bacteria</taxon>
        <taxon>Pseudomonadati</taxon>
        <taxon>Pseudomonadota</taxon>
        <taxon>Gammaproteobacteria</taxon>
        <taxon>Legionellales</taxon>
        <taxon>Legionellaceae</taxon>
        <taxon>Legionella</taxon>
    </lineage>
</organism>
<dbReference type="AlphaFoldDB" id="A0A0W0X4W2"/>
<name>A0A0W0X4W2_9GAMM</name>
<dbReference type="PANTHER" id="PTHR11851">
    <property type="entry name" value="METALLOPROTEASE"/>
    <property type="match status" value="1"/>
</dbReference>
<reference evidence="4 5" key="1">
    <citation type="submission" date="2015-11" db="EMBL/GenBank/DDBJ databases">
        <title>Genomic analysis of 38 Legionella species identifies large and diverse effector repertoires.</title>
        <authorList>
            <person name="Burstein D."/>
            <person name="Amaro F."/>
            <person name="Zusman T."/>
            <person name="Lifshitz Z."/>
            <person name="Cohen O."/>
            <person name="Gilbert J.A."/>
            <person name="Pupko T."/>
            <person name="Shuman H.A."/>
            <person name="Segal G."/>
        </authorList>
    </citation>
    <scope>NUCLEOTIDE SEQUENCE [LARGE SCALE GENOMIC DNA]</scope>
    <source>
        <strain evidence="4 5">Oak Ridge-10</strain>
    </source>
</reference>
<dbReference type="GO" id="GO:0008233">
    <property type="term" value="F:peptidase activity"/>
    <property type="evidence" value="ECO:0007669"/>
    <property type="project" value="UniProtKB-KW"/>
</dbReference>
<dbReference type="InterPro" id="IPR050361">
    <property type="entry name" value="MPP/UQCRC_Complex"/>
</dbReference>
<dbReference type="PATRIC" id="fig|29423.5.peg.1086"/>
<keyword evidence="4" id="KW-0378">Hydrolase</keyword>
<protein>
    <submittedName>
        <fullName evidence="4">Zinc protease (Peptidase, M16 family)</fullName>
    </submittedName>
</protein>
<dbReference type="InterPro" id="IPR007863">
    <property type="entry name" value="Peptidase_M16_C"/>
</dbReference>
<evidence type="ECO:0000313" key="4">
    <source>
        <dbReference type="EMBL" id="KTD39607.1"/>
    </source>
</evidence>
<evidence type="ECO:0000313" key="5">
    <source>
        <dbReference type="Proteomes" id="UP000054858"/>
    </source>
</evidence>
<feature type="chain" id="PRO_5006916132" evidence="1">
    <location>
        <begin position="20"/>
        <end position="433"/>
    </location>
</feature>
<dbReference type="RefSeq" id="WP_025386527.1">
    <property type="nucleotide sequence ID" value="NZ_LCUA01000007.1"/>
</dbReference>
<evidence type="ECO:0000259" key="2">
    <source>
        <dbReference type="Pfam" id="PF00675"/>
    </source>
</evidence>
<keyword evidence="1" id="KW-0732">Signal</keyword>
<evidence type="ECO:0000259" key="3">
    <source>
        <dbReference type="Pfam" id="PF05193"/>
    </source>
</evidence>
<comment type="caution">
    <text evidence="4">The sequence shown here is derived from an EMBL/GenBank/DDBJ whole genome shotgun (WGS) entry which is preliminary data.</text>
</comment>
<sequence length="433" mass="47712">MRSLLALLCSFFILPQTLAAKSFEAQYWLTSHGTRVVFYQAMEVPMLDISIAFAAGSAYDGEHFGLSALTTELLNQGNAGLDANTIAEKLAETGAQYEGESSRDMAVLNLKTLTDPKSLNAASDIFALIVNHPDFPLQAFEREKNQQLMAIAQAQESPEEIANQTFFKALYGDHPYAHPINGTQDRVKALTIEQVHRFYQQFFVNRNAVIVMVGAIDKSTAQQLAEKLTKDLPEGEAAATIPRAHSLPEELNIEVQFPSSQSVIRLGQLGIEHHNKNYFPLMVGNHILGGGTLVSQLGDEVRQKRGLTYGIYSQFIPMPALGPFIISLSTQNKQAAMAIDVTRKTLEAYLKAGPSEEELTAAKQYLIGSFPLSLASNRSIANMLLKIAFYHLPENYLDTYTAQIEKVTTTQIKEAFAQLITPNKLLQVTVGNT</sequence>
<keyword evidence="4" id="KW-0645">Protease</keyword>
<dbReference type="GO" id="GO:0046872">
    <property type="term" value="F:metal ion binding"/>
    <property type="evidence" value="ECO:0007669"/>
    <property type="project" value="InterPro"/>
</dbReference>
<dbReference type="Pfam" id="PF05193">
    <property type="entry name" value="Peptidase_M16_C"/>
    <property type="match status" value="1"/>
</dbReference>
<dbReference type="EMBL" id="LNYP01000019">
    <property type="protein sequence ID" value="KTD39607.1"/>
    <property type="molecule type" value="Genomic_DNA"/>
</dbReference>
<proteinExistence type="predicted"/>
<dbReference type="Gene3D" id="3.30.830.10">
    <property type="entry name" value="Metalloenzyme, LuxS/M16 peptidase-like"/>
    <property type="match status" value="2"/>
</dbReference>
<dbReference type="PANTHER" id="PTHR11851:SF224">
    <property type="entry name" value="PROCESSING PROTEASE"/>
    <property type="match status" value="1"/>
</dbReference>
<feature type="signal peptide" evidence="1">
    <location>
        <begin position="1"/>
        <end position="19"/>
    </location>
</feature>
<feature type="domain" description="Peptidase M16 C-terminal" evidence="3">
    <location>
        <begin position="190"/>
        <end position="365"/>
    </location>
</feature>
<gene>
    <name evidence="4" type="ORF">Loak_1033</name>
</gene>
<dbReference type="Pfam" id="PF00675">
    <property type="entry name" value="Peptidase_M16"/>
    <property type="match status" value="1"/>
</dbReference>
<dbReference type="Proteomes" id="UP000054858">
    <property type="component" value="Unassembled WGS sequence"/>
</dbReference>
<dbReference type="SUPFAM" id="SSF63411">
    <property type="entry name" value="LuxS/MPP-like metallohydrolase"/>
    <property type="match status" value="2"/>
</dbReference>
<accession>A0A0W0X4W2</accession>
<feature type="domain" description="Peptidase M16 N-terminal" evidence="2">
    <location>
        <begin position="47"/>
        <end position="183"/>
    </location>
</feature>